<organism evidence="1 2">
    <name type="scientific">Entomophthora muscae</name>
    <dbReference type="NCBI Taxonomy" id="34485"/>
    <lineage>
        <taxon>Eukaryota</taxon>
        <taxon>Fungi</taxon>
        <taxon>Fungi incertae sedis</taxon>
        <taxon>Zoopagomycota</taxon>
        <taxon>Entomophthoromycotina</taxon>
        <taxon>Entomophthoromycetes</taxon>
        <taxon>Entomophthorales</taxon>
        <taxon>Entomophthoraceae</taxon>
        <taxon>Entomophthora</taxon>
    </lineage>
</organism>
<protein>
    <submittedName>
        <fullName evidence="1">Uncharacterized protein</fullName>
    </submittedName>
</protein>
<dbReference type="EMBL" id="QTSX02000001">
    <property type="protein sequence ID" value="KAJ9090595.1"/>
    <property type="molecule type" value="Genomic_DNA"/>
</dbReference>
<proteinExistence type="predicted"/>
<evidence type="ECO:0000313" key="1">
    <source>
        <dbReference type="EMBL" id="KAJ9090595.1"/>
    </source>
</evidence>
<evidence type="ECO:0000313" key="2">
    <source>
        <dbReference type="Proteomes" id="UP001165960"/>
    </source>
</evidence>
<reference evidence="1" key="1">
    <citation type="submission" date="2022-04" db="EMBL/GenBank/DDBJ databases">
        <title>Genome of the entomopathogenic fungus Entomophthora muscae.</title>
        <authorList>
            <person name="Elya C."/>
            <person name="Lovett B.R."/>
            <person name="Lee E."/>
            <person name="Macias A.M."/>
            <person name="Hajek A.E."/>
            <person name="De Bivort B.L."/>
            <person name="Kasson M.T."/>
            <person name="De Fine Licht H.H."/>
            <person name="Stajich J.E."/>
        </authorList>
    </citation>
    <scope>NUCLEOTIDE SEQUENCE</scope>
    <source>
        <strain evidence="1">Berkeley</strain>
    </source>
</reference>
<keyword evidence="2" id="KW-1185">Reference proteome</keyword>
<dbReference type="Proteomes" id="UP001165960">
    <property type="component" value="Unassembled WGS sequence"/>
</dbReference>
<sequence>MLGLSSRGLNPKKMWASSPQEVRARVYIPPLDPGFKGKKIVNPDAGSNPEQNPLQTSSSKDWESNSPKPIDKVVVNLPGPESLTTLQDAGSFLEVKILETCSFLDEMHESTNESFSKLHQSSGSGTEPECLPNT</sequence>
<comment type="caution">
    <text evidence="1">The sequence shown here is derived from an EMBL/GenBank/DDBJ whole genome shotgun (WGS) entry which is preliminary data.</text>
</comment>
<name>A0ACC2UTZ8_9FUNG</name>
<gene>
    <name evidence="1" type="ORF">DSO57_1000447</name>
</gene>
<accession>A0ACC2UTZ8</accession>